<feature type="region of interest" description="Disordered" evidence="2">
    <location>
        <begin position="334"/>
        <end position="383"/>
    </location>
</feature>
<evidence type="ECO:0000313" key="4">
    <source>
        <dbReference type="EMBL" id="EAS06158.1"/>
    </source>
</evidence>
<dbReference type="PROSITE" id="PS50211">
    <property type="entry name" value="DENN"/>
    <property type="match status" value="1"/>
</dbReference>
<evidence type="ECO:0000313" key="5">
    <source>
        <dbReference type="Proteomes" id="UP000009168"/>
    </source>
</evidence>
<evidence type="ECO:0000256" key="2">
    <source>
        <dbReference type="SAM" id="MobiDB-lite"/>
    </source>
</evidence>
<dbReference type="SMART" id="SM00799">
    <property type="entry name" value="DENN"/>
    <property type="match status" value="1"/>
</dbReference>
<reference evidence="5" key="1">
    <citation type="journal article" date="2006" name="PLoS Biol.">
        <title>Macronuclear genome sequence of the ciliate Tetrahymena thermophila, a model eukaryote.</title>
        <authorList>
            <person name="Eisen J.A."/>
            <person name="Coyne R.S."/>
            <person name="Wu M."/>
            <person name="Wu D."/>
            <person name="Thiagarajan M."/>
            <person name="Wortman J.R."/>
            <person name="Badger J.H."/>
            <person name="Ren Q."/>
            <person name="Amedeo P."/>
            <person name="Jones K.M."/>
            <person name="Tallon L.J."/>
            <person name="Delcher A.L."/>
            <person name="Salzberg S.L."/>
            <person name="Silva J.C."/>
            <person name="Haas B.J."/>
            <person name="Majoros W.H."/>
            <person name="Farzad M."/>
            <person name="Carlton J.M."/>
            <person name="Smith R.K. Jr."/>
            <person name="Garg J."/>
            <person name="Pearlman R.E."/>
            <person name="Karrer K.M."/>
            <person name="Sun L."/>
            <person name="Manning G."/>
            <person name="Elde N.C."/>
            <person name="Turkewitz A.P."/>
            <person name="Asai D.J."/>
            <person name="Wilkes D.E."/>
            <person name="Wang Y."/>
            <person name="Cai H."/>
            <person name="Collins K."/>
            <person name="Stewart B.A."/>
            <person name="Lee S.R."/>
            <person name="Wilamowska K."/>
            <person name="Weinberg Z."/>
            <person name="Ruzzo W.L."/>
            <person name="Wloga D."/>
            <person name="Gaertig J."/>
            <person name="Frankel J."/>
            <person name="Tsao C.-C."/>
            <person name="Gorovsky M.A."/>
            <person name="Keeling P.J."/>
            <person name="Waller R.F."/>
            <person name="Patron N.J."/>
            <person name="Cherry J.M."/>
            <person name="Stover N.A."/>
            <person name="Krieger C.J."/>
            <person name="del Toro C."/>
            <person name="Ryder H.F."/>
            <person name="Williamson S.C."/>
            <person name="Barbeau R.A."/>
            <person name="Hamilton E.P."/>
            <person name="Orias E."/>
        </authorList>
    </citation>
    <scope>NUCLEOTIDE SEQUENCE [LARGE SCALE GENOMIC DNA]</scope>
    <source>
        <strain evidence="5">SB210</strain>
    </source>
</reference>
<dbReference type="eggNOG" id="KOG3569">
    <property type="taxonomic scope" value="Eukaryota"/>
</dbReference>
<feature type="compositionally biased region" description="Low complexity" evidence="2">
    <location>
        <begin position="450"/>
        <end position="477"/>
    </location>
</feature>
<feature type="compositionally biased region" description="Polar residues" evidence="2">
    <location>
        <begin position="422"/>
        <end position="449"/>
    </location>
</feature>
<dbReference type="Pfam" id="PF02141">
    <property type="entry name" value="DENN"/>
    <property type="match status" value="1"/>
</dbReference>
<organism evidence="4 5">
    <name type="scientific">Tetrahymena thermophila (strain SB210)</name>
    <dbReference type="NCBI Taxonomy" id="312017"/>
    <lineage>
        <taxon>Eukaryota</taxon>
        <taxon>Sar</taxon>
        <taxon>Alveolata</taxon>
        <taxon>Ciliophora</taxon>
        <taxon>Intramacronucleata</taxon>
        <taxon>Oligohymenophorea</taxon>
        <taxon>Hymenostomatida</taxon>
        <taxon>Tetrahymenina</taxon>
        <taxon>Tetrahymenidae</taxon>
        <taxon>Tetrahymena</taxon>
    </lineage>
</organism>
<evidence type="ECO:0000259" key="3">
    <source>
        <dbReference type="PROSITE" id="PS50211"/>
    </source>
</evidence>
<dbReference type="InterPro" id="IPR051942">
    <property type="entry name" value="DENN_domain_containing_2"/>
</dbReference>
<dbReference type="OMA" id="RENTHIF"/>
<feature type="compositionally biased region" description="Basic and acidic residues" evidence="2">
    <location>
        <begin position="840"/>
        <end position="849"/>
    </location>
</feature>
<dbReference type="HOGENOM" id="CLU_240576_0_0_1"/>
<feature type="compositionally biased region" description="Polar residues" evidence="2">
    <location>
        <begin position="1588"/>
        <end position="1601"/>
    </location>
</feature>
<dbReference type="InterPro" id="IPR001194">
    <property type="entry name" value="cDENN_dom"/>
</dbReference>
<dbReference type="InParanoid" id="I7MMP7"/>
<dbReference type="EMBL" id="GG662308">
    <property type="protein sequence ID" value="EAS06158.1"/>
    <property type="molecule type" value="Genomic_DNA"/>
</dbReference>
<keyword evidence="5" id="KW-1185">Reference proteome</keyword>
<dbReference type="KEGG" id="tet:TTHERM_00670820"/>
<name>I7MMP7_TETTS</name>
<dbReference type="Gene3D" id="3.40.50.11500">
    <property type="match status" value="1"/>
</dbReference>
<sequence>MIDFSLKNFKFLCDQNNLLQEKIKQEEKQLSEQQKEIERLKNEISLKNKQLYKQEFEIKDYQSRDQIQREELQKLRENLKKCSCMLTNISNYDAQINNNISLQKNDFTGDSQKANQAQKYSQQIKSTSIQLFDTNALDQKMEGPSSKLNNNLINRQGQLLNSKENDFTNFQLENAKSQNNSQQNKGLGVNEQSLAGIDFQFSQQNNQSLNLSTQQNYQLNFKINEAPPSALNLNEINIPKFNESLSQNQINKDIKNEYGDIKINLNTNKSQYEKQQNYLKEPKIQEQNDNSEQLIQYQQIQPPNNTAKSMLYNIQQEVSKKGNTLSAAVPQIKNNQQTTVCPPPSLKNQNAHSRSGSFYQGSTHNPHQSLSFHINSNAVNGNNQQQSAYSNLTLLKQTLYSNQNPSQSRKSSIQNIQTKKAGENNTVANSQDSAQQLSSQNTIQAKRNASSYSGSSTVSQSLTTSINGSSSIQNISSGNHFKNQYKIKYKDQSQTNLNSLQNTSSAINCNKENFNNASIQNQQHQQQQQQQQQSKKQYPQVYQNQQQTQQINDSNAQKTLKYVNQSKSNFTHTINLEQQNCQQEEPVNNALSSKSRGKSQTNFSTLYNKEIAEQQGKQLGVKQVSINSGSGTPASVPRGNINHNKTSSLTISTQNTSFMQQNSKPISNQQKQNSINIVLNTEPPQINFNQISFKSDRLMTHTSNNTFSPFAATSQTLKDLAKVRMESQQTNEDQKIYLKEGDKSLSQTDENEIERQKDFQQDKKISQTNKNLNIQGQNKQFIEDIEDFNIQDDTDEQKDDKLRFTHINTDKQKATLLTYFSQQDESLQIHSNSTINDIPKERTLREENNTKNGDLSGRDSKFNDFLGQKFKIQSEIKKEEPINHPHNNNQTIQSKNNNNNNDIVQPSSITFLTTNYGKISKNAYFVKSPQKEFNQTQTQNYKTQNSNNIVNGEENYLTQAEGQAIINCNYFSKNIKEESITNESNYANFYSNFSQINYETVKEIRFSQKVSTFSSPIKQQTPNQVNKIVKQENNNFEQSNVPQIQSPNQQNLELKVKSKSSGNLGKEPGRIKQNLESTNFQKLNPCPSSIISQTSSSNTQPSQIYKITPTLSYTKSVPAVQNKQVQQQDQLGQKIFEQFAIYGIDKTELDLKQPGIQFLQPKLQYRYPDKQILDNSRENTLPFFAFPKGVETQRFKMTDSLSQINEIMFANYVVEYNENCFTFVVKTDDSFKKQSHFQNSNKLLDICNPSKLLYGICFKIKDIVEDDSKGNDNSAKTLANSQNFWITKRAICFLTYYPFVKFFLDIISSLLNQIKMERINFYTQNHEGIKKDSRLLAKIEQQYFMKLIQNQFYGLLEELKNLSTPSINSSIYLSYKQERFMYYVPGQQSAKYIEAEGSSSIVFSCIAYETFIEIFFNILIEQPMVFVSANPALLSSVILMFYSLIKPFKWPHPLISILPQNLIHLLDSPIPIFLGLNMSKQEVLEKNLCEKHEQCTFVFLDDYLVEISQYTSENKELIHNSVLYNKLLSQTTKLYNSILPENLRRNQINYQIFQNNFQQNLNLQDKKKTAKSTVNLINVQSNDLKISKNNGLTTSGSNGQMTLSSSTSDLTTSNNINQIIPMKKELLISPNENQKQACTSLMMSISQFIQSEILDHLPHKKLVARGDVIDLELLEQYITCQRRMKDDLVSRIIKTQMFSFFVEEHYYENNF</sequence>
<dbReference type="PANTHER" id="PTHR15288:SF0">
    <property type="entry name" value="UDENN DOMAIN-CONTAINING PROTEIN"/>
    <property type="match status" value="1"/>
</dbReference>
<gene>
    <name evidence="4" type="ORF">TTHERM_00670820</name>
</gene>
<feature type="coiled-coil region" evidence="1">
    <location>
        <begin position="9"/>
        <end position="78"/>
    </location>
</feature>
<dbReference type="PANTHER" id="PTHR15288">
    <property type="entry name" value="DENN DOMAIN-CONTAINING PROTEIN 2"/>
    <property type="match status" value="1"/>
</dbReference>
<protein>
    <submittedName>
        <fullName evidence="4">DENN (AEX-3) domain protein</fullName>
    </submittedName>
</protein>
<dbReference type="OrthoDB" id="285972at2759"/>
<feature type="region of interest" description="Disordered" evidence="2">
    <location>
        <begin position="1588"/>
        <end position="1609"/>
    </location>
</feature>
<feature type="domain" description="UDENN" evidence="3">
    <location>
        <begin position="1142"/>
        <end position="1659"/>
    </location>
</feature>
<proteinExistence type="predicted"/>
<dbReference type="InterPro" id="IPR037516">
    <property type="entry name" value="Tripartite_DENN"/>
</dbReference>
<feature type="region of interest" description="Disordered" evidence="2">
    <location>
        <begin position="422"/>
        <end position="477"/>
    </location>
</feature>
<feature type="region of interest" description="Disordered" evidence="2">
    <location>
        <begin position="840"/>
        <end position="860"/>
    </location>
</feature>
<dbReference type="RefSeq" id="XP_001026403.1">
    <property type="nucleotide sequence ID" value="XM_001026403.1"/>
</dbReference>
<dbReference type="Proteomes" id="UP000009168">
    <property type="component" value="Unassembled WGS sequence"/>
</dbReference>
<feature type="region of interest" description="Disordered" evidence="2">
    <location>
        <begin position="580"/>
        <end position="600"/>
    </location>
</feature>
<dbReference type="GeneID" id="7833361"/>
<accession>I7MMP7</accession>
<keyword evidence="1" id="KW-0175">Coiled coil</keyword>
<dbReference type="InterPro" id="IPR005113">
    <property type="entry name" value="uDENN_dom"/>
</dbReference>
<dbReference type="SMART" id="SM00800">
    <property type="entry name" value="uDENN"/>
    <property type="match status" value="1"/>
</dbReference>
<feature type="compositionally biased region" description="Low complexity" evidence="2">
    <location>
        <begin position="520"/>
        <end position="549"/>
    </location>
</feature>
<evidence type="ECO:0000256" key="1">
    <source>
        <dbReference type="SAM" id="Coils"/>
    </source>
</evidence>
<feature type="region of interest" description="Disordered" evidence="2">
    <location>
        <begin position="519"/>
        <end position="549"/>
    </location>
</feature>
<dbReference type="InterPro" id="IPR043153">
    <property type="entry name" value="DENN_C"/>
</dbReference>